<comment type="caution">
    <text evidence="3">The sequence shown here is derived from an EMBL/GenBank/DDBJ whole genome shotgun (WGS) entry which is preliminary data.</text>
</comment>
<dbReference type="PIRSF" id="PIRSF002741">
    <property type="entry name" value="MppA"/>
    <property type="match status" value="1"/>
</dbReference>
<proteinExistence type="predicted"/>
<dbReference type="Gene3D" id="3.10.105.10">
    <property type="entry name" value="Dipeptide-binding Protein, Domain 3"/>
    <property type="match status" value="1"/>
</dbReference>
<dbReference type="InterPro" id="IPR039424">
    <property type="entry name" value="SBP_5"/>
</dbReference>
<organism evidence="3 4">
    <name type="scientific">Achromobacter aloeverae</name>
    <dbReference type="NCBI Taxonomy" id="1750518"/>
    <lineage>
        <taxon>Bacteria</taxon>
        <taxon>Pseudomonadati</taxon>
        <taxon>Pseudomonadota</taxon>
        <taxon>Betaproteobacteria</taxon>
        <taxon>Burkholderiales</taxon>
        <taxon>Alcaligenaceae</taxon>
        <taxon>Achromobacter</taxon>
    </lineage>
</organism>
<dbReference type="GO" id="GO:0015833">
    <property type="term" value="P:peptide transport"/>
    <property type="evidence" value="ECO:0007669"/>
    <property type="project" value="TreeGrafter"/>
</dbReference>
<gene>
    <name evidence="3" type="ORF">C7R54_19060</name>
</gene>
<dbReference type="CDD" id="cd08495">
    <property type="entry name" value="PBP2_NikA_DppA_OppA_like_8"/>
    <property type="match status" value="1"/>
</dbReference>
<sequence>MPGSAVSAVKRLAASFCAALVLASPAAGAQAEKVLRVAATFADIPLTTGQPSQGGEGQRFVGYQLYDALIRWDLSRADVAASLAPGLAQSWSSDAATHKVWTFKLRPGVKFHDGSAFDAESVVWNLDKVLNRGAAQFDQAQATQASQYVLNIASYRVVDPLTVEIATKAADATFPYMVAGIMISSPARYKELGGDWSKIAFKPSGTGPWMLDKLVPREKIEMVRNPNYWDPARVPKSDRLVVLAMPDSNTRVAALLSGQVDWIEAPPPDTIPRLKSGGMQIVTNIYPHIWPYQLSYSPDSPFRDIRIRKAANLAIDRVGLSEFLGGTAMPARGMVDPKHPWFGKPNFKIEYNPTEARRLMKEAGYTPEKPLKIKLAVSTAGSGQMQPLPMNEFIQENFKEVGIDAELVVMEWEELRAHRRAGSDDPSNKGIAGINNSFGYWDPFIGLLGVAGSKLRPPAGYNWGGFSDPETDRLVDAAFNEFDPAKQNEILAQLHARIVDQAMWIWVVHDLNPRALGPKVKGFVQAQSWYQDLTPVYVE</sequence>
<evidence type="ECO:0000259" key="2">
    <source>
        <dbReference type="Pfam" id="PF00496"/>
    </source>
</evidence>
<dbReference type="Gene3D" id="3.90.76.10">
    <property type="entry name" value="Dipeptide-binding Protein, Domain 1"/>
    <property type="match status" value="1"/>
</dbReference>
<protein>
    <submittedName>
        <fullName evidence="3">ABC transporter substrate-binding protein</fullName>
    </submittedName>
</protein>
<dbReference type="Pfam" id="PF00496">
    <property type="entry name" value="SBP_bac_5"/>
    <property type="match status" value="1"/>
</dbReference>
<dbReference type="InterPro" id="IPR030678">
    <property type="entry name" value="Peptide/Ni-bd"/>
</dbReference>
<feature type="domain" description="Solute-binding protein family 5" evidence="2">
    <location>
        <begin position="83"/>
        <end position="423"/>
    </location>
</feature>
<dbReference type="OrthoDB" id="9801799at2"/>
<dbReference type="GO" id="GO:0030288">
    <property type="term" value="C:outer membrane-bounded periplasmic space"/>
    <property type="evidence" value="ECO:0007669"/>
    <property type="project" value="UniProtKB-ARBA"/>
</dbReference>
<dbReference type="PANTHER" id="PTHR30290:SF83">
    <property type="entry name" value="ABC TRANSPORTER SUBSTRATE-BINDING PROTEIN"/>
    <property type="match status" value="1"/>
</dbReference>
<reference evidence="3 4" key="1">
    <citation type="journal article" date="2017" name="Int. J. Syst. Evol. Microbiol.">
        <title>Achromobacter aloeverae sp. nov., isolated from the root of Aloe vera (L.) Burm.f.</title>
        <authorList>
            <person name="Kuncharoen N."/>
            <person name="Muramatsu Y."/>
            <person name="Shibata C."/>
            <person name="Kamakura Y."/>
            <person name="Nakagawa Y."/>
            <person name="Tanasupawat S."/>
        </authorList>
    </citation>
    <scope>NUCLEOTIDE SEQUENCE [LARGE SCALE GENOMIC DNA]</scope>
    <source>
        <strain evidence="3 4">AVA-1</strain>
    </source>
</reference>
<keyword evidence="1" id="KW-0732">Signal</keyword>
<dbReference type="RefSeq" id="WP_129151992.1">
    <property type="nucleotide sequence ID" value="NZ_JBHSDO010000012.1"/>
</dbReference>
<dbReference type="GO" id="GO:1904680">
    <property type="term" value="F:peptide transmembrane transporter activity"/>
    <property type="evidence" value="ECO:0007669"/>
    <property type="project" value="TreeGrafter"/>
</dbReference>
<dbReference type="Proteomes" id="UP000290849">
    <property type="component" value="Unassembled WGS sequence"/>
</dbReference>
<feature type="signal peptide" evidence="1">
    <location>
        <begin position="1"/>
        <end position="29"/>
    </location>
</feature>
<dbReference type="SUPFAM" id="SSF53850">
    <property type="entry name" value="Periplasmic binding protein-like II"/>
    <property type="match status" value="1"/>
</dbReference>
<dbReference type="GO" id="GO:0043190">
    <property type="term" value="C:ATP-binding cassette (ABC) transporter complex"/>
    <property type="evidence" value="ECO:0007669"/>
    <property type="project" value="InterPro"/>
</dbReference>
<evidence type="ECO:0000256" key="1">
    <source>
        <dbReference type="SAM" id="SignalP"/>
    </source>
</evidence>
<keyword evidence="4" id="KW-1185">Reference proteome</keyword>
<dbReference type="Gene3D" id="3.40.190.10">
    <property type="entry name" value="Periplasmic binding protein-like II"/>
    <property type="match status" value="1"/>
</dbReference>
<dbReference type="EMBL" id="PYAL01000005">
    <property type="protein sequence ID" value="RXN86986.1"/>
    <property type="molecule type" value="Genomic_DNA"/>
</dbReference>
<name>A0A4Q1HHL7_9BURK</name>
<dbReference type="PANTHER" id="PTHR30290">
    <property type="entry name" value="PERIPLASMIC BINDING COMPONENT OF ABC TRANSPORTER"/>
    <property type="match status" value="1"/>
</dbReference>
<accession>A0A4Q1HHL7</accession>
<dbReference type="AlphaFoldDB" id="A0A4Q1HHL7"/>
<evidence type="ECO:0000313" key="4">
    <source>
        <dbReference type="Proteomes" id="UP000290849"/>
    </source>
</evidence>
<evidence type="ECO:0000313" key="3">
    <source>
        <dbReference type="EMBL" id="RXN86986.1"/>
    </source>
</evidence>
<feature type="chain" id="PRO_5021004156" evidence="1">
    <location>
        <begin position="30"/>
        <end position="539"/>
    </location>
</feature>
<dbReference type="InterPro" id="IPR000914">
    <property type="entry name" value="SBP_5_dom"/>
</dbReference>